<comment type="subcellular location">
    <subcellularLocation>
        <location evidence="1">Cell membrane</location>
        <topology evidence="1">Multi-pass membrane protein</topology>
    </subcellularLocation>
</comment>
<evidence type="ECO:0000256" key="3">
    <source>
        <dbReference type="ARBA" id="ARBA00022679"/>
    </source>
</evidence>
<feature type="transmembrane region" description="Helical" evidence="8">
    <location>
        <begin position="266"/>
        <end position="286"/>
    </location>
</feature>
<dbReference type="AlphaFoldDB" id="A0AAU4JYJ3"/>
<dbReference type="KEGG" id="whr:OG579_14110"/>
<feature type="transmembrane region" description="Helical" evidence="8">
    <location>
        <begin position="94"/>
        <end position="115"/>
    </location>
</feature>
<name>A0AAU4JYJ3_9NOCA</name>
<feature type="transmembrane region" description="Helical" evidence="8">
    <location>
        <begin position="146"/>
        <end position="165"/>
    </location>
</feature>
<keyword evidence="2" id="KW-1003">Cell membrane</keyword>
<reference evidence="9 10" key="1">
    <citation type="submission" date="2022-10" db="EMBL/GenBank/DDBJ databases">
        <title>The complete genomes of actinobacterial strains from the NBC collection.</title>
        <authorList>
            <person name="Joergensen T.S."/>
            <person name="Alvarez Arevalo M."/>
            <person name="Sterndorff E.B."/>
            <person name="Faurdal D."/>
            <person name="Vuksanovic O."/>
            <person name="Mourched A.-S."/>
            <person name="Charusanti P."/>
            <person name="Shaw S."/>
            <person name="Blin K."/>
            <person name="Weber T."/>
        </authorList>
    </citation>
    <scope>NUCLEOTIDE SEQUENCE [LARGE SCALE GENOMIC DNA]</scope>
    <source>
        <strain evidence="9 10">NBC_00319</strain>
    </source>
</reference>
<evidence type="ECO:0000256" key="8">
    <source>
        <dbReference type="SAM" id="Phobius"/>
    </source>
</evidence>
<dbReference type="InterPro" id="IPR018584">
    <property type="entry name" value="GT87"/>
</dbReference>
<dbReference type="Proteomes" id="UP001432128">
    <property type="component" value="Chromosome"/>
</dbReference>
<evidence type="ECO:0000256" key="7">
    <source>
        <dbReference type="ARBA" id="ARBA00024033"/>
    </source>
</evidence>
<gene>
    <name evidence="9" type="ORF">OG579_14110</name>
</gene>
<evidence type="ECO:0000256" key="4">
    <source>
        <dbReference type="ARBA" id="ARBA00022692"/>
    </source>
</evidence>
<evidence type="ECO:0000256" key="2">
    <source>
        <dbReference type="ARBA" id="ARBA00022475"/>
    </source>
</evidence>
<dbReference type="Pfam" id="PF09594">
    <property type="entry name" value="GT87"/>
    <property type="match status" value="1"/>
</dbReference>
<feature type="transmembrane region" description="Helical" evidence="8">
    <location>
        <begin position="177"/>
        <end position="196"/>
    </location>
</feature>
<feature type="transmembrane region" description="Helical" evidence="8">
    <location>
        <begin position="315"/>
        <end position="334"/>
    </location>
</feature>
<evidence type="ECO:0000313" key="10">
    <source>
        <dbReference type="Proteomes" id="UP001432128"/>
    </source>
</evidence>
<organism evidence="9 10">
    <name type="scientific">Williamsia herbipolensis</name>
    <dbReference type="NCBI Taxonomy" id="1603258"/>
    <lineage>
        <taxon>Bacteria</taxon>
        <taxon>Bacillati</taxon>
        <taxon>Actinomycetota</taxon>
        <taxon>Actinomycetes</taxon>
        <taxon>Mycobacteriales</taxon>
        <taxon>Nocardiaceae</taxon>
        <taxon>Williamsia</taxon>
    </lineage>
</organism>
<feature type="transmembrane region" description="Helical" evidence="8">
    <location>
        <begin position="341"/>
        <end position="361"/>
    </location>
</feature>
<sequence>MTGRTLPRHPALYAIPVALAAIALYLQYAYIPFRAHVFGLFQNQADLRVYRAGAQHLLHGQPIYDRPVLGHFDYTYTPFSTVVMQPLAWVSKDVAVAAWSALIVVALFYVVVASFRALGYRLDARLVVVATSLVAIALLLEPVRTTIWYGQINVFLMAIVMWDLLRPSGSRLRGVGVGIAAGIKLTPAFFVFFLALTRSWRAVAVAAATGVATVVVGVVLIPKQSWMFWTDKVFDSQRVGDVRNPANQSLRGAIAHIFETREPNTAVWLLAVVVVAALGLGAAMVAHRHGNDVLALSLTGMTTTAVSPFSWGHHWVWFVPLLVVTVDLVLRAWTRASHVQAVALTALPVALVLSTFVWKFFLPDGAVGLRPFYGIGLFMNPVPAWFRWFGAQPYLWVLLITAIGTLGAYLVGARRAAPRGAIGDSADEPVDSAVGGRSARR</sequence>
<feature type="transmembrane region" description="Helical" evidence="8">
    <location>
        <begin position="202"/>
        <end position="222"/>
    </location>
</feature>
<dbReference type="GO" id="GO:0016758">
    <property type="term" value="F:hexosyltransferase activity"/>
    <property type="evidence" value="ECO:0007669"/>
    <property type="project" value="InterPro"/>
</dbReference>
<keyword evidence="3" id="KW-0808">Transferase</keyword>
<dbReference type="EMBL" id="CP108021">
    <property type="protein sequence ID" value="WUM18859.1"/>
    <property type="molecule type" value="Genomic_DNA"/>
</dbReference>
<evidence type="ECO:0000256" key="6">
    <source>
        <dbReference type="ARBA" id="ARBA00023136"/>
    </source>
</evidence>
<protein>
    <submittedName>
        <fullName evidence="9">Glycosyltransferase 87 family protein</fullName>
    </submittedName>
</protein>
<proteinExistence type="inferred from homology"/>
<feature type="transmembrane region" description="Helical" evidence="8">
    <location>
        <begin position="12"/>
        <end position="31"/>
    </location>
</feature>
<dbReference type="RefSeq" id="WP_328856441.1">
    <property type="nucleotide sequence ID" value="NZ_CP108021.1"/>
</dbReference>
<keyword evidence="5 8" id="KW-1133">Transmembrane helix</keyword>
<feature type="transmembrane region" description="Helical" evidence="8">
    <location>
        <begin position="394"/>
        <end position="412"/>
    </location>
</feature>
<dbReference type="GO" id="GO:0005886">
    <property type="term" value="C:plasma membrane"/>
    <property type="evidence" value="ECO:0007669"/>
    <property type="project" value="UniProtKB-SubCell"/>
</dbReference>
<accession>A0AAU4JYJ3</accession>
<keyword evidence="6 8" id="KW-0472">Membrane</keyword>
<keyword evidence="10" id="KW-1185">Reference proteome</keyword>
<feature type="transmembrane region" description="Helical" evidence="8">
    <location>
        <begin position="122"/>
        <end position="140"/>
    </location>
</feature>
<comment type="similarity">
    <text evidence="7">Belongs to the glycosyltransferase 87 family.</text>
</comment>
<evidence type="ECO:0000256" key="5">
    <source>
        <dbReference type="ARBA" id="ARBA00022989"/>
    </source>
</evidence>
<keyword evidence="4 8" id="KW-0812">Transmembrane</keyword>
<evidence type="ECO:0000313" key="9">
    <source>
        <dbReference type="EMBL" id="WUM18859.1"/>
    </source>
</evidence>
<evidence type="ECO:0000256" key="1">
    <source>
        <dbReference type="ARBA" id="ARBA00004651"/>
    </source>
</evidence>